<feature type="transmembrane region" description="Helical" evidence="8">
    <location>
        <begin position="93"/>
        <end position="116"/>
    </location>
</feature>
<feature type="region of interest" description="Disordered" evidence="7">
    <location>
        <begin position="415"/>
        <end position="435"/>
    </location>
</feature>
<feature type="compositionally biased region" description="Basic and acidic residues" evidence="7">
    <location>
        <begin position="415"/>
        <end position="428"/>
    </location>
</feature>
<feature type="transmembrane region" description="Helical" evidence="8">
    <location>
        <begin position="335"/>
        <end position="358"/>
    </location>
</feature>
<dbReference type="OrthoDB" id="9766690at2"/>
<dbReference type="EMBL" id="CP026100">
    <property type="protein sequence ID" value="AYV47694.1"/>
    <property type="molecule type" value="Genomic_DNA"/>
</dbReference>
<evidence type="ECO:0000313" key="9">
    <source>
        <dbReference type="EMBL" id="AYV47694.1"/>
    </source>
</evidence>
<reference evidence="9 12" key="2">
    <citation type="submission" date="2018-01" db="EMBL/GenBank/DDBJ databases">
        <title>Complete genome sequence of Caulobacter flavus RHGG3.</title>
        <authorList>
            <person name="Yang E."/>
        </authorList>
    </citation>
    <scope>NUCLEOTIDE SEQUENCE [LARGE SCALE GENOMIC DNA]</scope>
    <source>
        <strain evidence="9 12">RHGG3</strain>
    </source>
</reference>
<evidence type="ECO:0000256" key="2">
    <source>
        <dbReference type="ARBA" id="ARBA00022448"/>
    </source>
</evidence>
<feature type="transmembrane region" description="Helical" evidence="8">
    <location>
        <begin position="273"/>
        <end position="292"/>
    </location>
</feature>
<dbReference type="InterPro" id="IPR001991">
    <property type="entry name" value="Na-dicarboxylate_symporter"/>
</dbReference>
<feature type="transmembrane region" description="Helical" evidence="8">
    <location>
        <begin position="364"/>
        <end position="388"/>
    </location>
</feature>
<dbReference type="Gene3D" id="1.10.3860.10">
    <property type="entry name" value="Sodium:dicarboxylate symporter"/>
    <property type="match status" value="1"/>
</dbReference>
<dbReference type="Proteomes" id="UP000281192">
    <property type="component" value="Chromosome"/>
</dbReference>
<dbReference type="PRINTS" id="PR00173">
    <property type="entry name" value="EDTRNSPORT"/>
</dbReference>
<reference evidence="10 11" key="1">
    <citation type="submission" date="2017-12" db="EMBL/GenBank/DDBJ databases">
        <title>The genome sequence of Caulobacter flavus CGMCC1 15093.</title>
        <authorList>
            <person name="Gao J."/>
            <person name="Mao X."/>
            <person name="Sun J."/>
        </authorList>
    </citation>
    <scope>NUCLEOTIDE SEQUENCE [LARGE SCALE GENOMIC DNA]</scope>
    <source>
        <strain evidence="10 11">CGMCC1 15093</strain>
    </source>
</reference>
<feature type="transmembrane region" description="Helical" evidence="8">
    <location>
        <begin position="161"/>
        <end position="178"/>
    </location>
</feature>
<dbReference type="SUPFAM" id="SSF118215">
    <property type="entry name" value="Proton glutamate symport protein"/>
    <property type="match status" value="1"/>
</dbReference>
<evidence type="ECO:0000313" key="11">
    <source>
        <dbReference type="Proteomes" id="UP000234483"/>
    </source>
</evidence>
<dbReference type="Proteomes" id="UP000234483">
    <property type="component" value="Unassembled WGS sequence"/>
</dbReference>
<feature type="transmembrane region" description="Helical" evidence="8">
    <location>
        <begin position="304"/>
        <end position="328"/>
    </location>
</feature>
<protein>
    <submittedName>
        <fullName evidence="10">Dicarboxylate/amino acid:cation symporter</fullName>
    </submittedName>
</protein>
<feature type="transmembrane region" description="Helical" evidence="8">
    <location>
        <begin position="199"/>
        <end position="219"/>
    </location>
</feature>
<dbReference type="EMBL" id="PJRQ01000057">
    <property type="protein sequence ID" value="PLR05806.1"/>
    <property type="molecule type" value="Genomic_DNA"/>
</dbReference>
<evidence type="ECO:0000256" key="5">
    <source>
        <dbReference type="ARBA" id="ARBA00022989"/>
    </source>
</evidence>
<proteinExistence type="predicted"/>
<evidence type="ECO:0000256" key="6">
    <source>
        <dbReference type="ARBA" id="ARBA00023136"/>
    </source>
</evidence>
<dbReference type="KEGG" id="cfh:C1707_16295"/>
<dbReference type="PANTHER" id="PTHR42865">
    <property type="entry name" value="PROTON/GLUTAMATE-ASPARTATE SYMPORTER"/>
    <property type="match status" value="1"/>
</dbReference>
<feature type="transmembrane region" description="Helical" evidence="8">
    <location>
        <begin position="21"/>
        <end position="40"/>
    </location>
</feature>
<dbReference type="AlphaFoldDB" id="A0A2N5CKD3"/>
<name>A0A2N5CKD3_9CAUL</name>
<dbReference type="PANTHER" id="PTHR42865:SF7">
    <property type="entry name" value="PROTON_GLUTAMATE-ASPARTATE SYMPORTER"/>
    <property type="match status" value="1"/>
</dbReference>
<evidence type="ECO:0000313" key="10">
    <source>
        <dbReference type="EMBL" id="PLR05806.1"/>
    </source>
</evidence>
<keyword evidence="12" id="KW-1185">Reference proteome</keyword>
<keyword evidence="2" id="KW-0813">Transport</keyword>
<sequence>MTDAPIPSRPLAAWNTPSTRILIGLAIGLFAGVAVNMQAPQLHGPALTILAPIGRLWLDALTMTVVPLVFGLLVGAVGSAASKASAGGVTARAMAWFCMLLVGACTLGALAALLLLDWLPIPDGGLTLRSANGPAPAVESRAWFEGLIPANPVKAAAEMNMTPLVVFALFFGFATTRIRQELRVSLANTFEGLVETMLVIVRWVLLAGPLGVMALAFGVGAQAGGAAAGALAHYVLAVVVACLTVILAAYLLVTVLGRISPLAFARAAGPVQAIALGSQSSLACLPAMINAAGVLKASPNVSGVVLPLAVAIFRAASAAANVAVAIYLAKAFGVALTPASVGMAVLVAAAVSLAAVGLPAQVSFFATIGPVALALGAPLGALPLLLAVETIPDLFRTLGNVTSDLAITRILGRERKSSRPHPGERDQPMEASRAL</sequence>
<keyword evidence="4 8" id="KW-0812">Transmembrane</keyword>
<dbReference type="RefSeq" id="WP_101715938.1">
    <property type="nucleotide sequence ID" value="NZ_CP026100.1"/>
</dbReference>
<evidence type="ECO:0000256" key="8">
    <source>
        <dbReference type="SAM" id="Phobius"/>
    </source>
</evidence>
<evidence type="ECO:0000256" key="3">
    <source>
        <dbReference type="ARBA" id="ARBA00022475"/>
    </source>
</evidence>
<evidence type="ECO:0000256" key="1">
    <source>
        <dbReference type="ARBA" id="ARBA00004651"/>
    </source>
</evidence>
<evidence type="ECO:0000256" key="4">
    <source>
        <dbReference type="ARBA" id="ARBA00022692"/>
    </source>
</evidence>
<feature type="transmembrane region" description="Helical" evidence="8">
    <location>
        <begin position="231"/>
        <end position="253"/>
    </location>
</feature>
<gene>
    <name evidence="9" type="ORF">C1707_16295</name>
    <name evidence="10" type="ORF">CFHF_26685</name>
</gene>
<accession>A0A2N5CKD3</accession>
<feature type="transmembrane region" description="Helical" evidence="8">
    <location>
        <begin position="60"/>
        <end position="81"/>
    </location>
</feature>
<keyword evidence="6 8" id="KW-0472">Membrane</keyword>
<dbReference type="GO" id="GO:0005886">
    <property type="term" value="C:plasma membrane"/>
    <property type="evidence" value="ECO:0007669"/>
    <property type="project" value="UniProtKB-SubCell"/>
</dbReference>
<dbReference type="InterPro" id="IPR036458">
    <property type="entry name" value="Na:dicarbo_symporter_sf"/>
</dbReference>
<comment type="subcellular location">
    <subcellularLocation>
        <location evidence="1">Cell membrane</location>
        <topology evidence="1">Multi-pass membrane protein</topology>
    </subcellularLocation>
</comment>
<organism evidence="10 11">
    <name type="scientific">Caulobacter flavus</name>
    <dbReference type="NCBI Taxonomy" id="1679497"/>
    <lineage>
        <taxon>Bacteria</taxon>
        <taxon>Pseudomonadati</taxon>
        <taxon>Pseudomonadota</taxon>
        <taxon>Alphaproteobacteria</taxon>
        <taxon>Caulobacterales</taxon>
        <taxon>Caulobacteraceae</taxon>
        <taxon>Caulobacter</taxon>
    </lineage>
</organism>
<evidence type="ECO:0000313" key="12">
    <source>
        <dbReference type="Proteomes" id="UP000281192"/>
    </source>
</evidence>
<dbReference type="GO" id="GO:0015293">
    <property type="term" value="F:symporter activity"/>
    <property type="evidence" value="ECO:0007669"/>
    <property type="project" value="UniProtKB-KW"/>
</dbReference>
<keyword evidence="3" id="KW-1003">Cell membrane</keyword>
<dbReference type="Pfam" id="PF00375">
    <property type="entry name" value="SDF"/>
    <property type="match status" value="1"/>
</dbReference>
<evidence type="ECO:0000256" key="7">
    <source>
        <dbReference type="SAM" id="MobiDB-lite"/>
    </source>
</evidence>
<keyword evidence="5 8" id="KW-1133">Transmembrane helix</keyword>